<evidence type="ECO:0000313" key="4">
    <source>
        <dbReference type="Proteomes" id="UP000237819"/>
    </source>
</evidence>
<name>A0A2S8GLX7_9BACT</name>
<reference evidence="3 4" key="1">
    <citation type="submission" date="2018-02" db="EMBL/GenBank/DDBJ databases">
        <title>Comparative genomes isolates from brazilian mangrove.</title>
        <authorList>
            <person name="Araujo J.E."/>
            <person name="Taketani R.G."/>
            <person name="Silva M.C.P."/>
            <person name="Loureco M.V."/>
            <person name="Andreote F.D."/>
        </authorList>
    </citation>
    <scope>NUCLEOTIDE SEQUENCE [LARGE SCALE GENOMIC DNA]</scope>
    <source>
        <strain evidence="3 4">Nap-Phe MGV</strain>
    </source>
</reference>
<protein>
    <submittedName>
        <fullName evidence="3">Uncharacterized protein</fullName>
    </submittedName>
</protein>
<dbReference type="Proteomes" id="UP000237819">
    <property type="component" value="Unassembled WGS sequence"/>
</dbReference>
<organism evidence="3 4">
    <name type="scientific">Blastopirellula marina</name>
    <dbReference type="NCBI Taxonomy" id="124"/>
    <lineage>
        <taxon>Bacteria</taxon>
        <taxon>Pseudomonadati</taxon>
        <taxon>Planctomycetota</taxon>
        <taxon>Planctomycetia</taxon>
        <taxon>Pirellulales</taxon>
        <taxon>Pirellulaceae</taxon>
        <taxon>Blastopirellula</taxon>
    </lineage>
</organism>
<evidence type="ECO:0000256" key="2">
    <source>
        <dbReference type="SAM" id="Phobius"/>
    </source>
</evidence>
<accession>A0A2S8GLX7</accession>
<sequence>MIEEQQPLPDVPEPDDDYRPPVESMNQFQVERELRDLFGIAIMYMLVPLFLVIVCLPSMVRGSLLIKVLPALAAVFVGYWGLLRAYVPIYESSPDMALQYLRLISRIGGGIMSTSHSRTLSLCARRLELNDSQDLN</sequence>
<dbReference type="EMBL" id="PUHZ01000014">
    <property type="protein sequence ID" value="PQO45439.1"/>
    <property type="molecule type" value="Genomic_DNA"/>
</dbReference>
<dbReference type="RefSeq" id="WP_105335930.1">
    <property type="nucleotide sequence ID" value="NZ_PUHZ01000014.1"/>
</dbReference>
<keyword evidence="2" id="KW-0472">Membrane</keyword>
<gene>
    <name evidence="3" type="ORF">C5Y93_13385</name>
</gene>
<feature type="region of interest" description="Disordered" evidence="1">
    <location>
        <begin position="1"/>
        <end position="21"/>
    </location>
</feature>
<dbReference type="AlphaFoldDB" id="A0A2S8GLX7"/>
<keyword evidence="2" id="KW-0812">Transmembrane</keyword>
<proteinExistence type="predicted"/>
<comment type="caution">
    <text evidence="3">The sequence shown here is derived from an EMBL/GenBank/DDBJ whole genome shotgun (WGS) entry which is preliminary data.</text>
</comment>
<keyword evidence="2" id="KW-1133">Transmembrane helix</keyword>
<evidence type="ECO:0000256" key="1">
    <source>
        <dbReference type="SAM" id="MobiDB-lite"/>
    </source>
</evidence>
<feature type="transmembrane region" description="Helical" evidence="2">
    <location>
        <begin position="37"/>
        <end position="56"/>
    </location>
</feature>
<dbReference type="OrthoDB" id="285183at2"/>
<evidence type="ECO:0000313" key="3">
    <source>
        <dbReference type="EMBL" id="PQO45439.1"/>
    </source>
</evidence>
<feature type="transmembrane region" description="Helical" evidence="2">
    <location>
        <begin position="68"/>
        <end position="87"/>
    </location>
</feature>